<dbReference type="GO" id="GO:0006098">
    <property type="term" value="P:pentose-phosphate shunt"/>
    <property type="evidence" value="ECO:0007669"/>
    <property type="project" value="UniProtKB-UniPathway"/>
</dbReference>
<dbReference type="Pfam" id="PF01182">
    <property type="entry name" value="Glucosamine_iso"/>
    <property type="match status" value="1"/>
</dbReference>
<dbReference type="GO" id="GO:0005975">
    <property type="term" value="P:carbohydrate metabolic process"/>
    <property type="evidence" value="ECO:0007669"/>
    <property type="project" value="UniProtKB-UniRule"/>
</dbReference>
<comment type="caution">
    <text evidence="9">The sequence shown here is derived from an EMBL/GenBank/DDBJ whole genome shotgun (WGS) entry which is preliminary data.</text>
</comment>
<feature type="domain" description="Glucosamine/galactosamine-6-phosphate isomerase" evidence="8">
    <location>
        <begin position="8"/>
        <end position="214"/>
    </location>
</feature>
<accession>A0A0W0VAG9</accession>
<evidence type="ECO:0000313" key="10">
    <source>
        <dbReference type="Proteomes" id="UP000055035"/>
    </source>
</evidence>
<dbReference type="AlphaFoldDB" id="A0A0W0VAG9"/>
<dbReference type="PATRIC" id="fig|456.5.peg.1472"/>
<keyword evidence="10" id="KW-1185">Reference proteome</keyword>
<comment type="similarity">
    <text evidence="4 7">Belongs to the glucosamine/galactosamine-6-phosphate isomerase family. 6-phosphogluconolactonase subfamily.</text>
</comment>
<evidence type="ECO:0000259" key="8">
    <source>
        <dbReference type="Pfam" id="PF01182"/>
    </source>
</evidence>
<organism evidence="9 10">
    <name type="scientific">Legionella jordanis</name>
    <dbReference type="NCBI Taxonomy" id="456"/>
    <lineage>
        <taxon>Bacteria</taxon>
        <taxon>Pseudomonadati</taxon>
        <taxon>Pseudomonadota</taxon>
        <taxon>Gammaproteobacteria</taxon>
        <taxon>Legionellales</taxon>
        <taxon>Legionellaceae</taxon>
        <taxon>Legionella</taxon>
    </lineage>
</organism>
<evidence type="ECO:0000256" key="3">
    <source>
        <dbReference type="ARBA" id="ARBA00004961"/>
    </source>
</evidence>
<evidence type="ECO:0000256" key="2">
    <source>
        <dbReference type="ARBA" id="ARBA00002681"/>
    </source>
</evidence>
<gene>
    <name evidence="7 9" type="primary">pgl</name>
    <name evidence="9" type="ORF">Ljor_1377</name>
</gene>
<name>A0A0W0VAG9_9GAMM</name>
<dbReference type="SUPFAM" id="SSF100950">
    <property type="entry name" value="NagB/RpiA/CoA transferase-like"/>
    <property type="match status" value="1"/>
</dbReference>
<dbReference type="GO" id="GO:0017057">
    <property type="term" value="F:6-phosphogluconolactonase activity"/>
    <property type="evidence" value="ECO:0007669"/>
    <property type="project" value="UniProtKB-UniRule"/>
</dbReference>
<dbReference type="InterPro" id="IPR005900">
    <property type="entry name" value="6-phosphogluconolactonase_DevB"/>
</dbReference>
<evidence type="ECO:0000256" key="5">
    <source>
        <dbReference type="ARBA" id="ARBA00013198"/>
    </source>
</evidence>
<keyword evidence="7" id="KW-0378">Hydrolase</keyword>
<protein>
    <recommendedName>
        <fullName evidence="6 7">6-phosphogluconolactonase</fullName>
        <shortName evidence="7">6PGL</shortName>
        <ecNumber evidence="5 7">3.1.1.31</ecNumber>
    </recommendedName>
</protein>
<dbReference type="OrthoDB" id="9810967at2"/>
<dbReference type="RefSeq" id="WP_058470869.1">
    <property type="nucleotide sequence ID" value="NZ_CAAAIC010000003.1"/>
</dbReference>
<evidence type="ECO:0000256" key="4">
    <source>
        <dbReference type="ARBA" id="ARBA00010662"/>
    </source>
</evidence>
<dbReference type="UniPathway" id="UPA00115">
    <property type="reaction ID" value="UER00409"/>
</dbReference>
<evidence type="ECO:0000313" key="9">
    <source>
        <dbReference type="EMBL" id="KTD17071.1"/>
    </source>
</evidence>
<dbReference type="EC" id="3.1.1.31" evidence="5 7"/>
<dbReference type="STRING" id="456.Ljor_1377"/>
<reference evidence="9 10" key="1">
    <citation type="submission" date="2015-11" db="EMBL/GenBank/DDBJ databases">
        <title>Genomic analysis of 38 Legionella species identifies large and diverse effector repertoires.</title>
        <authorList>
            <person name="Burstein D."/>
            <person name="Amaro F."/>
            <person name="Zusman T."/>
            <person name="Lifshitz Z."/>
            <person name="Cohen O."/>
            <person name="Gilbert J.A."/>
            <person name="Pupko T."/>
            <person name="Shuman H.A."/>
            <person name="Segal G."/>
        </authorList>
    </citation>
    <scope>NUCLEOTIDE SEQUENCE [LARGE SCALE GENOMIC DNA]</scope>
    <source>
        <strain evidence="9 10">BL-540</strain>
    </source>
</reference>
<evidence type="ECO:0000256" key="6">
    <source>
        <dbReference type="ARBA" id="ARBA00020337"/>
    </source>
</evidence>
<dbReference type="NCBIfam" id="TIGR01198">
    <property type="entry name" value="pgl"/>
    <property type="match status" value="1"/>
</dbReference>
<dbReference type="InterPro" id="IPR037171">
    <property type="entry name" value="NagB/RpiA_transferase-like"/>
</dbReference>
<dbReference type="Gene3D" id="3.40.50.1360">
    <property type="match status" value="1"/>
</dbReference>
<evidence type="ECO:0000256" key="7">
    <source>
        <dbReference type="RuleBase" id="RU365095"/>
    </source>
</evidence>
<dbReference type="InterPro" id="IPR039104">
    <property type="entry name" value="6PGL"/>
</dbReference>
<evidence type="ECO:0000256" key="1">
    <source>
        <dbReference type="ARBA" id="ARBA00000832"/>
    </source>
</evidence>
<comment type="catalytic activity">
    <reaction evidence="1 7">
        <text>6-phospho-D-glucono-1,5-lactone + H2O = 6-phospho-D-gluconate + H(+)</text>
        <dbReference type="Rhea" id="RHEA:12556"/>
        <dbReference type="ChEBI" id="CHEBI:15377"/>
        <dbReference type="ChEBI" id="CHEBI:15378"/>
        <dbReference type="ChEBI" id="CHEBI:57955"/>
        <dbReference type="ChEBI" id="CHEBI:58759"/>
        <dbReference type="EC" id="3.1.1.31"/>
    </reaction>
</comment>
<comment type="function">
    <text evidence="2 7">Hydrolysis of 6-phosphogluconolactone to 6-phosphogluconate.</text>
</comment>
<proteinExistence type="inferred from homology"/>
<comment type="pathway">
    <text evidence="3 7">Carbohydrate degradation; pentose phosphate pathway; D-ribulose 5-phosphate from D-glucose 6-phosphate (oxidative stage): step 2/3.</text>
</comment>
<sequence length="227" mass="25382">MKLHRFQNPEELNQQFAKQITECLAKAIHQRGHAYLAVAGGKTPLGLFKELADADLAWEKITITLTDERFISPTDPDSNEFQIKQHLLKNKAANAQFISLYQPNIDELEGQEALQNRMSSVPAFDVVLLGMGEDGHTASLFPCSKELAQGLETTDNFLIVHPGKAPYKRISLSKARLLKSRNIFLQLVGTNKLNTLEKALSGADPLEMPIRVFLHHPEVDLQIMFAP</sequence>
<dbReference type="InterPro" id="IPR006148">
    <property type="entry name" value="Glc/Gal-6P_isomerase"/>
</dbReference>
<dbReference type="CDD" id="cd01400">
    <property type="entry name" value="6PGL"/>
    <property type="match status" value="1"/>
</dbReference>
<dbReference type="PANTHER" id="PTHR11054">
    <property type="entry name" value="6-PHOSPHOGLUCONOLACTONASE"/>
    <property type="match status" value="1"/>
</dbReference>
<dbReference type="EMBL" id="LNYJ01000011">
    <property type="protein sequence ID" value="KTD17071.1"/>
    <property type="molecule type" value="Genomic_DNA"/>
</dbReference>
<dbReference type="PANTHER" id="PTHR11054:SF0">
    <property type="entry name" value="6-PHOSPHOGLUCONOLACTONASE"/>
    <property type="match status" value="1"/>
</dbReference>
<dbReference type="Proteomes" id="UP000055035">
    <property type="component" value="Unassembled WGS sequence"/>
</dbReference>